<sequence>MVAAAAVVVVDGVEDVDADAVWPWAAAGCPLPPSWFGCTTSCEKLGIWNIWPLAVMNEMGCWLDWESSDTGMFMI</sequence>
<dbReference type="EMBL" id="REGN01004076">
    <property type="protein sequence ID" value="RNA19297.1"/>
    <property type="molecule type" value="Genomic_DNA"/>
</dbReference>
<protein>
    <submittedName>
        <fullName evidence="1">Uncharacterized protein</fullName>
    </submittedName>
</protein>
<comment type="caution">
    <text evidence="1">The sequence shown here is derived from an EMBL/GenBank/DDBJ whole genome shotgun (WGS) entry which is preliminary data.</text>
</comment>
<proteinExistence type="predicted"/>
<gene>
    <name evidence="1" type="ORF">BpHYR1_005758</name>
</gene>
<dbReference type="AlphaFoldDB" id="A0A3M7R6V0"/>
<keyword evidence="2" id="KW-1185">Reference proteome</keyword>
<accession>A0A3M7R6V0</accession>
<organism evidence="1 2">
    <name type="scientific">Brachionus plicatilis</name>
    <name type="common">Marine rotifer</name>
    <name type="synonym">Brachionus muelleri</name>
    <dbReference type="NCBI Taxonomy" id="10195"/>
    <lineage>
        <taxon>Eukaryota</taxon>
        <taxon>Metazoa</taxon>
        <taxon>Spiralia</taxon>
        <taxon>Gnathifera</taxon>
        <taxon>Rotifera</taxon>
        <taxon>Eurotatoria</taxon>
        <taxon>Monogononta</taxon>
        <taxon>Pseudotrocha</taxon>
        <taxon>Ploima</taxon>
        <taxon>Brachionidae</taxon>
        <taxon>Brachionus</taxon>
    </lineage>
</organism>
<name>A0A3M7R6V0_BRAPC</name>
<evidence type="ECO:0000313" key="1">
    <source>
        <dbReference type="EMBL" id="RNA19297.1"/>
    </source>
</evidence>
<reference evidence="1 2" key="1">
    <citation type="journal article" date="2018" name="Sci. Rep.">
        <title>Genomic signatures of local adaptation to the degree of environmental predictability in rotifers.</title>
        <authorList>
            <person name="Franch-Gras L."/>
            <person name="Hahn C."/>
            <person name="Garcia-Roger E.M."/>
            <person name="Carmona M.J."/>
            <person name="Serra M."/>
            <person name="Gomez A."/>
        </authorList>
    </citation>
    <scope>NUCLEOTIDE SEQUENCE [LARGE SCALE GENOMIC DNA]</scope>
    <source>
        <strain evidence="1">HYR1</strain>
    </source>
</reference>
<evidence type="ECO:0000313" key="2">
    <source>
        <dbReference type="Proteomes" id="UP000276133"/>
    </source>
</evidence>
<dbReference type="Proteomes" id="UP000276133">
    <property type="component" value="Unassembled WGS sequence"/>
</dbReference>